<feature type="non-terminal residue" evidence="10">
    <location>
        <position position="1"/>
    </location>
</feature>
<proteinExistence type="inferred from homology"/>
<dbReference type="GO" id="GO:0010906">
    <property type="term" value="P:regulation of glucose metabolic process"/>
    <property type="evidence" value="ECO:0007669"/>
    <property type="project" value="TreeGrafter"/>
</dbReference>
<dbReference type="Gene3D" id="1.10.8.60">
    <property type="match status" value="1"/>
</dbReference>
<evidence type="ECO:0000256" key="3">
    <source>
        <dbReference type="ARBA" id="ARBA00022679"/>
    </source>
</evidence>
<dbReference type="EMBL" id="ML769690">
    <property type="protein sequence ID" value="KAE9389576.1"/>
    <property type="molecule type" value="Genomic_DNA"/>
</dbReference>
<dbReference type="InterPro" id="IPR027417">
    <property type="entry name" value="P-loop_NTPase"/>
</dbReference>
<evidence type="ECO:0000259" key="9">
    <source>
        <dbReference type="Pfam" id="PF10436"/>
    </source>
</evidence>
<dbReference type="Proteomes" id="UP000799118">
    <property type="component" value="Unassembled WGS sequence"/>
</dbReference>
<evidence type="ECO:0000256" key="1">
    <source>
        <dbReference type="ARBA" id="ARBA00006155"/>
    </source>
</evidence>
<feature type="domain" description="Branched-chain alpha-ketoacid dehydrogenase kinase/Pyruvate dehydrogenase kinase N-terminal" evidence="9">
    <location>
        <begin position="129"/>
        <end position="284"/>
    </location>
</feature>
<protein>
    <recommendedName>
        <fullName evidence="8">Protein-serine/threonine kinase</fullName>
        <ecNumber evidence="8">2.7.11.-</ecNumber>
    </recommendedName>
</protein>
<evidence type="ECO:0000256" key="6">
    <source>
        <dbReference type="ARBA" id="ARBA00022840"/>
    </source>
</evidence>
<dbReference type="EC" id="2.7.11.-" evidence="8"/>
<dbReference type="SUPFAM" id="SSF69012">
    <property type="entry name" value="alpha-ketoacid dehydrogenase kinase, N-terminal domain"/>
    <property type="match status" value="1"/>
</dbReference>
<dbReference type="GO" id="GO:0005759">
    <property type="term" value="C:mitochondrial matrix"/>
    <property type="evidence" value="ECO:0007669"/>
    <property type="project" value="UniProtKB-SubCell"/>
</dbReference>
<keyword evidence="4 8" id="KW-0547">Nucleotide-binding</keyword>
<dbReference type="GO" id="GO:0004740">
    <property type="term" value="F:pyruvate dehydrogenase (acetyl-transferring) kinase activity"/>
    <property type="evidence" value="ECO:0007669"/>
    <property type="project" value="TreeGrafter"/>
</dbReference>
<dbReference type="InterPro" id="IPR039028">
    <property type="entry name" value="BCKD/PDK"/>
</dbReference>
<gene>
    <name evidence="10" type="ORF">BT96DRAFT_1069362</name>
</gene>
<keyword evidence="7 8" id="KW-0496">Mitochondrion</keyword>
<dbReference type="InterPro" id="IPR036784">
    <property type="entry name" value="AK/P_DHK_N_sf"/>
</dbReference>
<evidence type="ECO:0000256" key="5">
    <source>
        <dbReference type="ARBA" id="ARBA00022777"/>
    </source>
</evidence>
<dbReference type="GO" id="GO:0005524">
    <property type="term" value="F:ATP binding"/>
    <property type="evidence" value="ECO:0007669"/>
    <property type="project" value="UniProtKB-UniRule"/>
</dbReference>
<evidence type="ECO:0000256" key="8">
    <source>
        <dbReference type="RuleBase" id="RU366032"/>
    </source>
</evidence>
<sequence length="410" mass="45363">CFSPDTLDPALFQPRRLDRRVEFSLPDNEGRAHILRIHARSMSIERDIRFDLIAHPCPNTTGAELRSVATEAGMFAICARRKVASERDFLNTVEKVVRQGTKFSLFLNTPSPREVTELLGSYASSPHRPLNLSALLSFGRPLTPDSVLASVAYALEEIPRRLSTLVQLLEVLPFIVGTNPYVASTLAAHRESFMWLATYPMPKTLEENAKCAETLEDLVEKHANDIPTLTKGFQECSKYMTSSQMSEFLDGAIRSCILVRLIAEQHISLSRAIQCSKPPNVGVVNTQCSPAEMVRMCGSFFSELCEVTLGLSPIVTIEGDREATFIYVPVHLEYILTEILKNAFRATVEHHNNKNKGSGLLLPVLITLSAPPRLPGSSSNYFLIHVWDQGGGVTPANVLQIFSYAFTTAG</sequence>
<comment type="similarity">
    <text evidence="1 8">Belongs to the PDK/BCKDK protein kinase family.</text>
</comment>
<keyword evidence="5 8" id="KW-0418">Kinase</keyword>
<dbReference type="SUPFAM" id="SSF55874">
    <property type="entry name" value="ATPase domain of HSP90 chaperone/DNA topoisomerase II/histidine kinase"/>
    <property type="match status" value="1"/>
</dbReference>
<dbReference type="OrthoDB" id="3264224at2759"/>
<organism evidence="10 11">
    <name type="scientific">Gymnopus androsaceus JB14</name>
    <dbReference type="NCBI Taxonomy" id="1447944"/>
    <lineage>
        <taxon>Eukaryota</taxon>
        <taxon>Fungi</taxon>
        <taxon>Dikarya</taxon>
        <taxon>Basidiomycota</taxon>
        <taxon>Agaricomycotina</taxon>
        <taxon>Agaricomycetes</taxon>
        <taxon>Agaricomycetidae</taxon>
        <taxon>Agaricales</taxon>
        <taxon>Marasmiineae</taxon>
        <taxon>Omphalotaceae</taxon>
        <taxon>Gymnopus</taxon>
    </lineage>
</organism>
<dbReference type="SUPFAM" id="SSF52540">
    <property type="entry name" value="P-loop containing nucleoside triphosphate hydrolases"/>
    <property type="match status" value="1"/>
</dbReference>
<reference evidence="10" key="1">
    <citation type="journal article" date="2019" name="Environ. Microbiol.">
        <title>Fungal ecological strategies reflected in gene transcription - a case study of two litter decomposers.</title>
        <authorList>
            <person name="Barbi F."/>
            <person name="Kohler A."/>
            <person name="Barry K."/>
            <person name="Baskaran P."/>
            <person name="Daum C."/>
            <person name="Fauchery L."/>
            <person name="Ihrmark K."/>
            <person name="Kuo A."/>
            <person name="LaButti K."/>
            <person name="Lipzen A."/>
            <person name="Morin E."/>
            <person name="Grigoriev I.V."/>
            <person name="Henrissat B."/>
            <person name="Lindahl B."/>
            <person name="Martin F."/>
        </authorList>
    </citation>
    <scope>NUCLEOTIDE SEQUENCE</scope>
    <source>
        <strain evidence="10">JB14</strain>
    </source>
</reference>
<accession>A0A6A4GVR7</accession>
<evidence type="ECO:0000256" key="4">
    <source>
        <dbReference type="ARBA" id="ARBA00022741"/>
    </source>
</evidence>
<keyword evidence="11" id="KW-1185">Reference proteome</keyword>
<dbReference type="InterPro" id="IPR018955">
    <property type="entry name" value="BCDHK/PDK_N"/>
</dbReference>
<keyword evidence="2" id="KW-0597">Phosphoprotein</keyword>
<dbReference type="Gene3D" id="1.20.140.20">
    <property type="entry name" value="Alpha-ketoacid/pyruvate dehydrogenase kinase, N-terminal domain"/>
    <property type="match status" value="1"/>
</dbReference>
<evidence type="ECO:0000256" key="2">
    <source>
        <dbReference type="ARBA" id="ARBA00022553"/>
    </source>
</evidence>
<evidence type="ECO:0000256" key="7">
    <source>
        <dbReference type="ARBA" id="ARBA00023128"/>
    </source>
</evidence>
<dbReference type="AlphaFoldDB" id="A0A6A4GVR7"/>
<dbReference type="Gene3D" id="3.30.565.10">
    <property type="entry name" value="Histidine kinase-like ATPase, C-terminal domain"/>
    <property type="match status" value="1"/>
</dbReference>
<name>A0A6A4GVR7_9AGAR</name>
<dbReference type="FunFam" id="1.10.8.60:FF:000005">
    <property type="entry name" value="26S protease regulatory subunit 7"/>
    <property type="match status" value="1"/>
</dbReference>
<comment type="subcellular location">
    <subcellularLocation>
        <location evidence="8">Mitochondrion matrix</location>
    </subcellularLocation>
</comment>
<dbReference type="PANTHER" id="PTHR11947:SF20">
    <property type="entry name" value="[3-METHYL-2-OXOBUTANOATE DEHYDROGENASE [LIPOAMIDE]] KINASE, MITOCHONDRIAL"/>
    <property type="match status" value="1"/>
</dbReference>
<dbReference type="InterPro" id="IPR036890">
    <property type="entry name" value="HATPase_C_sf"/>
</dbReference>
<keyword evidence="3 8" id="KW-0808">Transferase</keyword>
<dbReference type="PANTHER" id="PTHR11947">
    <property type="entry name" value="PYRUVATE DEHYDROGENASE KINASE"/>
    <property type="match status" value="1"/>
</dbReference>
<evidence type="ECO:0000313" key="10">
    <source>
        <dbReference type="EMBL" id="KAE9389576.1"/>
    </source>
</evidence>
<evidence type="ECO:0000313" key="11">
    <source>
        <dbReference type="Proteomes" id="UP000799118"/>
    </source>
</evidence>
<keyword evidence="6 8" id="KW-0067">ATP-binding</keyword>
<dbReference type="Pfam" id="PF10436">
    <property type="entry name" value="BCDHK_Adom3"/>
    <property type="match status" value="1"/>
</dbReference>